<gene>
    <name evidence="2" type="ORF">Clopa_2302</name>
</gene>
<dbReference type="KEGG" id="cpas:Clopa_2302"/>
<protein>
    <submittedName>
        <fullName evidence="2">Uncharacterized protein</fullName>
    </submittedName>
</protein>
<evidence type="ECO:0000313" key="3">
    <source>
        <dbReference type="Proteomes" id="UP000013523"/>
    </source>
</evidence>
<dbReference type="PATRIC" id="fig|86416.3.peg.2285"/>
<dbReference type="RefSeq" id="WP_015615472.1">
    <property type="nucleotide sequence ID" value="NC_021182.1"/>
</dbReference>
<keyword evidence="1" id="KW-1133">Transmembrane helix</keyword>
<proteinExistence type="predicted"/>
<name>R4K632_CLOPA</name>
<accession>R4K632</accession>
<dbReference type="OrthoDB" id="10014071at2"/>
<dbReference type="AlphaFoldDB" id="R4K632"/>
<keyword evidence="1" id="KW-0812">Transmembrane</keyword>
<dbReference type="HOGENOM" id="CLU_1033285_0_0_9"/>
<organism evidence="2 3">
    <name type="scientific">Clostridium pasteurianum BC1</name>
    <dbReference type="NCBI Taxonomy" id="86416"/>
    <lineage>
        <taxon>Bacteria</taxon>
        <taxon>Bacillati</taxon>
        <taxon>Bacillota</taxon>
        <taxon>Clostridia</taxon>
        <taxon>Eubacteriales</taxon>
        <taxon>Clostridiaceae</taxon>
        <taxon>Clostridium</taxon>
    </lineage>
</organism>
<keyword evidence="3" id="KW-1185">Reference proteome</keyword>
<dbReference type="Proteomes" id="UP000013523">
    <property type="component" value="Chromosome"/>
</dbReference>
<feature type="transmembrane region" description="Helical" evidence="1">
    <location>
        <begin position="80"/>
        <end position="99"/>
    </location>
</feature>
<sequence>MDNNMISTNNLIEEIFSKTEEDQSEKENLQYESKRKTRKETQEKFQSVEKMLEKNVYIERNIKKILDESKLNIYSITKPTYLYFPFIAAILIITSIITWKLQIIPFNFKLSFIIIPLILISSISYYTVNYIWKKKIYTKHINYCRDITFVDKNLLSLISEFLDNQLIISNLLPHSFLKYFIKRCHKTNLDKYISFLCKYSKALRRKTKNKNLNLCQGIFTQNLELLDKISTIEAQYFSSMFRDPVADTLEECVEKFFRDEASVGLYFRK</sequence>
<feature type="transmembrane region" description="Helical" evidence="1">
    <location>
        <begin position="111"/>
        <end position="132"/>
    </location>
</feature>
<evidence type="ECO:0000313" key="2">
    <source>
        <dbReference type="EMBL" id="AGK97166.1"/>
    </source>
</evidence>
<evidence type="ECO:0000256" key="1">
    <source>
        <dbReference type="SAM" id="Phobius"/>
    </source>
</evidence>
<dbReference type="EMBL" id="CP003261">
    <property type="protein sequence ID" value="AGK97166.1"/>
    <property type="molecule type" value="Genomic_DNA"/>
</dbReference>
<reference evidence="2 3" key="1">
    <citation type="submission" date="2012-01" db="EMBL/GenBank/DDBJ databases">
        <title>Complete sequence of chromosome of Clostridium pasteurianum BC1.</title>
        <authorList>
            <consortium name="US DOE Joint Genome Institute"/>
            <person name="Lucas S."/>
            <person name="Han J."/>
            <person name="Lapidus A."/>
            <person name="Cheng J.-F."/>
            <person name="Goodwin L."/>
            <person name="Pitluck S."/>
            <person name="Peters L."/>
            <person name="Mikhailova N."/>
            <person name="Teshima H."/>
            <person name="Detter J.C."/>
            <person name="Han C."/>
            <person name="Tapia R."/>
            <person name="Land M."/>
            <person name="Hauser L."/>
            <person name="Kyrpides N."/>
            <person name="Ivanova N."/>
            <person name="Pagani I."/>
            <person name="Dunn J."/>
            <person name="Taghavi S."/>
            <person name="Francis A."/>
            <person name="van der Lelie D."/>
            <person name="Woyke T."/>
        </authorList>
    </citation>
    <scope>NUCLEOTIDE SEQUENCE [LARGE SCALE GENOMIC DNA]</scope>
    <source>
        <strain evidence="2 3">BC1</strain>
    </source>
</reference>
<keyword evidence="1" id="KW-0472">Membrane</keyword>